<keyword evidence="4 6" id="KW-1133">Transmembrane helix</keyword>
<evidence type="ECO:0000313" key="8">
    <source>
        <dbReference type="EMBL" id="MBB6333909.1"/>
    </source>
</evidence>
<keyword evidence="8" id="KW-0413">Isomerase</keyword>
<dbReference type="AlphaFoldDB" id="A0A923E103"/>
<evidence type="ECO:0000313" key="9">
    <source>
        <dbReference type="Proteomes" id="UP000617426"/>
    </source>
</evidence>
<dbReference type="InterPro" id="IPR003834">
    <property type="entry name" value="Cyt_c_assmbl_TM_dom"/>
</dbReference>
<feature type="transmembrane region" description="Helical" evidence="6">
    <location>
        <begin position="156"/>
        <end position="180"/>
    </location>
</feature>
<comment type="caution">
    <text evidence="8">The sequence shown here is derived from an EMBL/GenBank/DDBJ whole genome shotgun (WGS) entry which is preliminary data.</text>
</comment>
<dbReference type="Pfam" id="PF17991">
    <property type="entry name" value="Thioredoxin_10"/>
    <property type="match status" value="1"/>
</dbReference>
<dbReference type="Gene3D" id="3.40.30.10">
    <property type="entry name" value="Glutaredoxin"/>
    <property type="match status" value="1"/>
</dbReference>
<accession>A0A923E103</accession>
<proteinExistence type="predicted"/>
<dbReference type="Proteomes" id="UP000617426">
    <property type="component" value="Unassembled WGS sequence"/>
</dbReference>
<dbReference type="Gene3D" id="2.60.120.260">
    <property type="entry name" value="Galactose-binding domain-like"/>
    <property type="match status" value="1"/>
</dbReference>
<dbReference type="PANTHER" id="PTHR42852">
    <property type="entry name" value="THIOL:DISULFIDE INTERCHANGE PROTEIN DSBE"/>
    <property type="match status" value="1"/>
</dbReference>
<dbReference type="Pfam" id="PF02683">
    <property type="entry name" value="DsbD_TM"/>
    <property type="match status" value="1"/>
</dbReference>
<dbReference type="RefSeq" id="WP_184451589.1">
    <property type="nucleotide sequence ID" value="NZ_JACHMK010000001.1"/>
</dbReference>
<evidence type="ECO:0000256" key="4">
    <source>
        <dbReference type="ARBA" id="ARBA00022989"/>
    </source>
</evidence>
<keyword evidence="3 6" id="KW-0812">Transmembrane</keyword>
<feature type="transmembrane region" description="Helical" evidence="6">
    <location>
        <begin position="83"/>
        <end position="107"/>
    </location>
</feature>
<sequence>MVTLVLIGLIGGFITGISPCILPVLPVIFLSGGAQGARSRESESSIARIPGMMTAGSLASLGSAPAQSTTSLSPARSSKWRPYLVVGGLVLSFTFFTLLGSTILTLLGLPQDFIRIAGIVALVLIGIAMMIPRLMEILEKPFTRFGRSQGKRPDNGFLLGIVLGAAYVPCAGPVLAAVSVAGTTGRIGPETVALALSFAIGTGIPLLAFALAGRGLTERIAAFRSRQKLIRIIAGAAMILLAIGLATDLPAKIQRALPDWTSSLQAGTDKYLRDSTPRGSSSTTCLDGADELANCGPLPKIEGAVAWFNTPGDQPLTETERKGKVTLVDFWAYSCINCQRSIPGVEKLYETYKDSGLQVIGVHSPEYAFEKEVDNVKKGAESLGITYPVAVDSDLVTWTNFDNHYWPAHYLADAKGELRALKYGEGGEATTEKLVRSLLTEANPGLVLPAPVFASDEPTATGERSPETYLGAARANHFVDGGLKIGTAEYSLPESQARDTFALDGRWKVEDEFIAPAEGGAGLSLAFKGKQVNLVVSGEGDLEWEVNGQKMTKRISGTPNGIELFASSETHEGELRLKASPGLKLYSFTFG</sequence>
<reference evidence="8" key="1">
    <citation type="submission" date="2020-08" db="EMBL/GenBank/DDBJ databases">
        <title>Sequencing the genomes of 1000 actinobacteria strains.</title>
        <authorList>
            <person name="Klenk H.-P."/>
        </authorList>
    </citation>
    <scope>NUCLEOTIDE SEQUENCE</scope>
    <source>
        <strain evidence="8">DSM 10695</strain>
    </source>
</reference>
<dbReference type="Pfam" id="PF00578">
    <property type="entry name" value="AhpC-TSA"/>
    <property type="match status" value="1"/>
</dbReference>
<dbReference type="GO" id="GO:0016209">
    <property type="term" value="F:antioxidant activity"/>
    <property type="evidence" value="ECO:0007669"/>
    <property type="project" value="InterPro"/>
</dbReference>
<dbReference type="InterPro" id="IPR013766">
    <property type="entry name" value="Thioredoxin_domain"/>
</dbReference>
<name>A0A923E103_9ACTO</name>
<feature type="transmembrane region" description="Helical" evidence="6">
    <location>
        <begin position="113"/>
        <end position="135"/>
    </location>
</feature>
<evidence type="ECO:0000256" key="6">
    <source>
        <dbReference type="SAM" id="Phobius"/>
    </source>
</evidence>
<dbReference type="PROSITE" id="PS51352">
    <property type="entry name" value="THIOREDOXIN_2"/>
    <property type="match status" value="1"/>
</dbReference>
<evidence type="ECO:0000259" key="7">
    <source>
        <dbReference type="PROSITE" id="PS51352"/>
    </source>
</evidence>
<dbReference type="InterPro" id="IPR000866">
    <property type="entry name" value="AhpC/TSA"/>
</dbReference>
<evidence type="ECO:0000256" key="1">
    <source>
        <dbReference type="ARBA" id="ARBA00004651"/>
    </source>
</evidence>
<organism evidence="8 9">
    <name type="scientific">Schaalia hyovaginalis</name>
    <dbReference type="NCBI Taxonomy" id="29316"/>
    <lineage>
        <taxon>Bacteria</taxon>
        <taxon>Bacillati</taxon>
        <taxon>Actinomycetota</taxon>
        <taxon>Actinomycetes</taxon>
        <taxon>Actinomycetales</taxon>
        <taxon>Actinomycetaceae</taxon>
        <taxon>Schaalia</taxon>
    </lineage>
</organism>
<evidence type="ECO:0000256" key="2">
    <source>
        <dbReference type="ARBA" id="ARBA00022475"/>
    </source>
</evidence>
<protein>
    <submittedName>
        <fullName evidence="8">Cytochrome c biogenesis protein CcdA/thiol-disulfide isomerase/thioredoxin</fullName>
    </submittedName>
</protein>
<dbReference type="GO" id="GO:0005886">
    <property type="term" value="C:plasma membrane"/>
    <property type="evidence" value="ECO:0007669"/>
    <property type="project" value="UniProtKB-SubCell"/>
</dbReference>
<dbReference type="InterPro" id="IPR036249">
    <property type="entry name" value="Thioredoxin-like_sf"/>
</dbReference>
<dbReference type="EMBL" id="JACHMK010000001">
    <property type="protein sequence ID" value="MBB6333909.1"/>
    <property type="molecule type" value="Genomic_DNA"/>
</dbReference>
<evidence type="ECO:0000256" key="5">
    <source>
        <dbReference type="ARBA" id="ARBA00023136"/>
    </source>
</evidence>
<keyword evidence="2" id="KW-1003">Cell membrane</keyword>
<keyword evidence="9" id="KW-1185">Reference proteome</keyword>
<dbReference type="InterPro" id="IPR041017">
    <property type="entry name" value="Thioredoxin_10"/>
</dbReference>
<keyword evidence="5 6" id="KW-0472">Membrane</keyword>
<dbReference type="PANTHER" id="PTHR42852:SF13">
    <property type="entry name" value="PROTEIN DIPZ"/>
    <property type="match status" value="1"/>
</dbReference>
<evidence type="ECO:0000256" key="3">
    <source>
        <dbReference type="ARBA" id="ARBA00022692"/>
    </source>
</evidence>
<feature type="transmembrane region" description="Helical" evidence="6">
    <location>
        <begin position="229"/>
        <end position="247"/>
    </location>
</feature>
<comment type="subcellular location">
    <subcellularLocation>
        <location evidence="1">Cell membrane</location>
        <topology evidence="1">Multi-pass membrane protein</topology>
    </subcellularLocation>
</comment>
<feature type="domain" description="Thioredoxin" evidence="7">
    <location>
        <begin position="292"/>
        <end position="444"/>
    </location>
</feature>
<dbReference type="InterPro" id="IPR050553">
    <property type="entry name" value="Thioredoxin_ResA/DsbE_sf"/>
</dbReference>
<gene>
    <name evidence="8" type="ORF">HD592_000474</name>
</gene>
<dbReference type="GO" id="GO:0017004">
    <property type="term" value="P:cytochrome complex assembly"/>
    <property type="evidence" value="ECO:0007669"/>
    <property type="project" value="InterPro"/>
</dbReference>
<feature type="transmembrane region" description="Helical" evidence="6">
    <location>
        <begin position="6"/>
        <end position="30"/>
    </location>
</feature>
<dbReference type="GO" id="GO:0016853">
    <property type="term" value="F:isomerase activity"/>
    <property type="evidence" value="ECO:0007669"/>
    <property type="project" value="UniProtKB-KW"/>
</dbReference>
<dbReference type="SUPFAM" id="SSF52833">
    <property type="entry name" value="Thioredoxin-like"/>
    <property type="match status" value="1"/>
</dbReference>
<dbReference type="GO" id="GO:0016491">
    <property type="term" value="F:oxidoreductase activity"/>
    <property type="evidence" value="ECO:0007669"/>
    <property type="project" value="InterPro"/>
</dbReference>
<feature type="transmembrane region" description="Helical" evidence="6">
    <location>
        <begin position="192"/>
        <end position="217"/>
    </location>
</feature>